<keyword evidence="4" id="KW-1185">Reference proteome</keyword>
<dbReference type="InterPro" id="IPR036249">
    <property type="entry name" value="Thioredoxin-like_sf"/>
</dbReference>
<dbReference type="Proteomes" id="UP000606490">
    <property type="component" value="Unassembled WGS sequence"/>
</dbReference>
<dbReference type="PIRSF" id="PIRSF006386">
    <property type="entry name" value="HCCAis_GSTk"/>
    <property type="match status" value="1"/>
</dbReference>
<name>A0ABS1V6Y1_9PROT</name>
<feature type="domain" description="DSBA-like thioredoxin" evidence="2">
    <location>
        <begin position="2"/>
        <end position="186"/>
    </location>
</feature>
<evidence type="ECO:0000313" key="4">
    <source>
        <dbReference type="Proteomes" id="UP000606490"/>
    </source>
</evidence>
<evidence type="ECO:0000256" key="1">
    <source>
        <dbReference type="PIRNR" id="PIRNR006386"/>
    </source>
</evidence>
<dbReference type="InterPro" id="IPR001853">
    <property type="entry name" value="DSBA-like_thioredoxin_dom"/>
</dbReference>
<dbReference type="Gene3D" id="3.40.30.10">
    <property type="entry name" value="Glutaredoxin"/>
    <property type="match status" value="1"/>
</dbReference>
<dbReference type="SUPFAM" id="SSF52833">
    <property type="entry name" value="Thioredoxin-like"/>
    <property type="match status" value="1"/>
</dbReference>
<evidence type="ECO:0000259" key="2">
    <source>
        <dbReference type="Pfam" id="PF01323"/>
    </source>
</evidence>
<keyword evidence="1" id="KW-0413">Isomerase</keyword>
<dbReference type="InterPro" id="IPR014440">
    <property type="entry name" value="HCCAis_GSTk"/>
</dbReference>
<organism evidence="3 4">
    <name type="scientific">Belnapia mucosa</name>
    <dbReference type="NCBI Taxonomy" id="2804532"/>
    <lineage>
        <taxon>Bacteria</taxon>
        <taxon>Pseudomonadati</taxon>
        <taxon>Pseudomonadota</taxon>
        <taxon>Alphaproteobacteria</taxon>
        <taxon>Acetobacterales</taxon>
        <taxon>Roseomonadaceae</taxon>
        <taxon>Belnapia</taxon>
    </lineage>
</organism>
<sequence>MDFWFTMGSTYTYLTVSRIENVARAAGVSVRMRIFKNVLALTGAVQLPFLPDTPKMTYMRRDIERRAQKLGLAASFPFPYPAPNPQRANRVATIGMREGWGPAYVRAAYRHWFEHGIGSGGDENLRLALTDCQQGHDIARILALAESNEIVDEINCATEEARGLGLFGSPSFVVNKEVFWGDDHLEDAIHWAKHGRL</sequence>
<dbReference type="PANTHER" id="PTHR42943">
    <property type="entry name" value="GLUTATHIONE S-TRANSFERASE KAPPA"/>
    <property type="match status" value="1"/>
</dbReference>
<protein>
    <recommendedName>
        <fullName evidence="1">2-hydroxychromene-2-carboxylate isomerase</fullName>
        <ecNumber evidence="1">5.99.1.4</ecNumber>
    </recommendedName>
</protein>
<gene>
    <name evidence="3" type="ORF">JMJ55_19070</name>
</gene>
<comment type="similarity">
    <text evidence="1">Belongs to the GST superfamily. NadH family.</text>
</comment>
<dbReference type="RefSeq" id="WP_202827176.1">
    <property type="nucleotide sequence ID" value="NZ_JAEUXJ010000008.1"/>
</dbReference>
<dbReference type="Pfam" id="PF01323">
    <property type="entry name" value="DSBA"/>
    <property type="match status" value="1"/>
</dbReference>
<accession>A0ABS1V6Y1</accession>
<proteinExistence type="inferred from homology"/>
<comment type="caution">
    <text evidence="3">The sequence shown here is derived from an EMBL/GenBank/DDBJ whole genome shotgun (WGS) entry which is preliminary data.</text>
</comment>
<dbReference type="PANTHER" id="PTHR42943:SF2">
    <property type="entry name" value="GLUTATHIONE S-TRANSFERASE KAPPA 1"/>
    <property type="match status" value="1"/>
</dbReference>
<dbReference type="InterPro" id="IPR051924">
    <property type="entry name" value="GST_Kappa/NadH"/>
</dbReference>
<evidence type="ECO:0000313" key="3">
    <source>
        <dbReference type="EMBL" id="MBL6457439.1"/>
    </source>
</evidence>
<reference evidence="3 4" key="1">
    <citation type="submission" date="2021-01" db="EMBL/GenBank/DDBJ databases">
        <title>Belnapia mucosa sp. nov. and Belnapia arida sp. nov., isolated from the Tabernas Desert (Almeria, Spain).</title>
        <authorList>
            <person name="Molina-Menor E."/>
            <person name="Vidal-Verdu A."/>
            <person name="Calonge A."/>
            <person name="Satari L."/>
            <person name="Pereto Magraner J."/>
            <person name="Porcar Miralles M."/>
        </authorList>
    </citation>
    <scope>NUCLEOTIDE SEQUENCE [LARGE SCALE GENOMIC DNA]</scope>
    <source>
        <strain evidence="3 4">T6</strain>
    </source>
</reference>
<comment type="catalytic activity">
    <reaction evidence="1">
        <text>2-hydroxychromene-2-carboxylate = (3E)-4-(2-hydroxyphenyl)-2-oxobut-3-enoate</text>
        <dbReference type="Rhea" id="RHEA:27401"/>
        <dbReference type="ChEBI" id="CHEBI:59350"/>
        <dbReference type="ChEBI" id="CHEBI:59353"/>
        <dbReference type="EC" id="5.99.1.4"/>
    </reaction>
</comment>
<dbReference type="EC" id="5.99.1.4" evidence="1"/>
<dbReference type="EMBL" id="JAEUXJ010000008">
    <property type="protein sequence ID" value="MBL6457439.1"/>
    <property type="molecule type" value="Genomic_DNA"/>
</dbReference>